<name>A0ABY9J252_9ACTN</name>
<sequence>MATIIRDAPHHNMLTCVKDYGCLLPECRDRYKAYQRNRYHARAAGTWQPLADAEPVRQHILNLHAAGITDVRISELANLPFVTVAGFTRIHGTTNNKRARKRRCTPEVAAKILAITTDKATPTCVDATGTRRRIQALVAAGWPMVHLAPHFGLAPRTVIALIDQKRIYARNAAIVAEVYPRLAAMRPDRNGISRRSITRARRLAASRRWANKTYWAERMDVIDDPHFIPEYGLTRAELLAQEARWLIKTAGLTRTQAAERLHKDRSYIDRVLGADYEAAA</sequence>
<proteinExistence type="predicted"/>
<evidence type="ECO:0000313" key="1">
    <source>
        <dbReference type="EMBL" id="WLQ60389.1"/>
    </source>
</evidence>
<protein>
    <submittedName>
        <fullName evidence="1">Uncharacterized protein</fullName>
    </submittedName>
</protein>
<dbReference type="EMBL" id="CP120988">
    <property type="protein sequence ID" value="WLQ60389.1"/>
    <property type="molecule type" value="Genomic_DNA"/>
</dbReference>
<gene>
    <name evidence="1" type="ORF">P8A19_35420</name>
</gene>
<dbReference type="Proteomes" id="UP001235744">
    <property type="component" value="Chromosome"/>
</dbReference>
<evidence type="ECO:0000313" key="2">
    <source>
        <dbReference type="Proteomes" id="UP001235744"/>
    </source>
</evidence>
<reference evidence="1 2" key="1">
    <citation type="submission" date="2023-03" db="EMBL/GenBank/DDBJ databases">
        <title>Isolation and description of six Streptomyces strains from soil environments, able to metabolize different microbial glucans.</title>
        <authorList>
            <person name="Widen T."/>
            <person name="Larsbrink J."/>
        </authorList>
    </citation>
    <scope>NUCLEOTIDE SEQUENCE [LARGE SCALE GENOMIC DNA]</scope>
    <source>
        <strain evidence="1 2">Alt2</strain>
    </source>
</reference>
<organism evidence="1 2">
    <name type="scientific">Streptomyces poriferorum</name>
    <dbReference type="NCBI Taxonomy" id="2798799"/>
    <lineage>
        <taxon>Bacteria</taxon>
        <taxon>Bacillati</taxon>
        <taxon>Actinomycetota</taxon>
        <taxon>Actinomycetes</taxon>
        <taxon>Kitasatosporales</taxon>
        <taxon>Streptomycetaceae</taxon>
        <taxon>Streptomyces</taxon>
    </lineage>
</organism>
<keyword evidence="2" id="KW-1185">Reference proteome</keyword>
<accession>A0ABY9J252</accession>
<dbReference type="RefSeq" id="WP_306069328.1">
    <property type="nucleotide sequence ID" value="NZ_CP120988.1"/>
</dbReference>